<dbReference type="EMBL" id="CDMZ01000711">
    <property type="protein sequence ID" value="CEM20004.1"/>
    <property type="molecule type" value="Genomic_DNA"/>
</dbReference>
<proteinExistence type="predicted"/>
<organism evidence="2">
    <name type="scientific">Chromera velia CCMP2878</name>
    <dbReference type="NCBI Taxonomy" id="1169474"/>
    <lineage>
        <taxon>Eukaryota</taxon>
        <taxon>Sar</taxon>
        <taxon>Alveolata</taxon>
        <taxon>Colpodellida</taxon>
        <taxon>Chromeraceae</taxon>
        <taxon>Chromera</taxon>
    </lineage>
</organism>
<protein>
    <submittedName>
        <fullName evidence="2">Uncharacterized protein</fullName>
    </submittedName>
</protein>
<dbReference type="AlphaFoldDB" id="A0A0G4FYC2"/>
<name>A0A0G4FYC2_9ALVE</name>
<feature type="compositionally biased region" description="Basic and acidic residues" evidence="1">
    <location>
        <begin position="190"/>
        <end position="199"/>
    </location>
</feature>
<gene>
    <name evidence="2" type="ORF">Cvel_19234</name>
</gene>
<feature type="compositionally biased region" description="Basic and acidic residues" evidence="1">
    <location>
        <begin position="316"/>
        <end position="337"/>
    </location>
</feature>
<feature type="region of interest" description="Disordered" evidence="1">
    <location>
        <begin position="1"/>
        <end position="337"/>
    </location>
</feature>
<sequence>MSAGRSVGRSCSPGSIRNSSRSPSLYRATRPLSPSPPLSNKSEDDDQDLSLMDIMKKVRDGNCRAGQKGLRQRQRSPERSAEQKVGPVVMKRGGRKGSSFMAAKSSPLSDSLSVFEAGKRKGETETETETNADIAGHTSLYDMMQKLSASKPKPHVQESAEDLMDGHKSLRMQRAQWHQGTVCDPPPSPHLDEEADRRSHSCVPHLNSIPASSGSSDDERISLEQLMRDAAQKRKDREREKRSPGEAIPFPAGDMSTSSSKTRPPRGGQEKPEADDQEDGEGDVSLADMLVQVSQKKKGHRENDPQRSIDSAGVRELADAKDESDSKAAVKQVDAKK</sequence>
<reference evidence="2" key="1">
    <citation type="submission" date="2014-11" db="EMBL/GenBank/DDBJ databases">
        <authorList>
            <person name="Otto D Thomas"/>
            <person name="Naeem Raeece"/>
        </authorList>
    </citation>
    <scope>NUCLEOTIDE SEQUENCE</scope>
</reference>
<feature type="compositionally biased region" description="Basic and acidic residues" evidence="1">
    <location>
        <begin position="217"/>
        <end position="244"/>
    </location>
</feature>
<dbReference type="VEuPathDB" id="CryptoDB:Cvel_19234"/>
<evidence type="ECO:0000313" key="2">
    <source>
        <dbReference type="EMBL" id="CEM20004.1"/>
    </source>
</evidence>
<feature type="compositionally biased region" description="Polar residues" evidence="1">
    <location>
        <begin position="12"/>
        <end position="23"/>
    </location>
</feature>
<evidence type="ECO:0000256" key="1">
    <source>
        <dbReference type="SAM" id="MobiDB-lite"/>
    </source>
</evidence>
<accession>A0A0G4FYC2</accession>